<feature type="transmembrane region" description="Helical" evidence="7">
    <location>
        <begin position="89"/>
        <end position="111"/>
    </location>
</feature>
<evidence type="ECO:0000313" key="10">
    <source>
        <dbReference type="Proteomes" id="UP001432209"/>
    </source>
</evidence>
<dbReference type="PRINTS" id="PR01988">
    <property type="entry name" value="EXPORTERBACE"/>
</dbReference>
<protein>
    <submittedName>
        <fullName evidence="9">MFS transporter</fullName>
    </submittedName>
</protein>
<feature type="transmembrane region" description="Helical" evidence="7">
    <location>
        <begin position="218"/>
        <end position="239"/>
    </location>
</feature>
<dbReference type="RefSeq" id="WP_329076255.1">
    <property type="nucleotide sequence ID" value="NZ_CP109421.1"/>
</dbReference>
<keyword evidence="6 7" id="KW-0472">Membrane</keyword>
<dbReference type="EMBL" id="CP109495">
    <property type="protein sequence ID" value="WUX52605.1"/>
    <property type="molecule type" value="Genomic_DNA"/>
</dbReference>
<evidence type="ECO:0000256" key="1">
    <source>
        <dbReference type="ARBA" id="ARBA00004651"/>
    </source>
</evidence>
<evidence type="ECO:0000313" key="9">
    <source>
        <dbReference type="EMBL" id="WUX52605.1"/>
    </source>
</evidence>
<dbReference type="PANTHER" id="PTHR23513:SF11">
    <property type="entry name" value="STAPHYLOFERRIN A TRANSPORTER"/>
    <property type="match status" value="1"/>
</dbReference>
<dbReference type="CDD" id="cd06173">
    <property type="entry name" value="MFS_MefA_like"/>
    <property type="match status" value="1"/>
</dbReference>
<sequence>MNKLDVLRVRDFRLFFLGSLASVLGDFMAPVALAFAVLDIGDAGDLGLVLAARVLPLMAFMLLGGVVADRLPRRLVMVWSDLVRGAGQGLLAVLLLTGSAGIWHLVVLQVVHGTASALFMPAISGLVQQTAPADRLQEANSLCSLARAGGNVAGPVLAGVLVATAGSGWAIAVDAATFLVSAYFLRLLPKGVVPPKLTVHSMLADLREGWREFTGRRWIWVVVVAASLANGLQAAYSVLGPVVAEERLGGATAWGVVVSCYGAGACVGGLATLWLKARFPLRSALYADCLCSLPLLALALQLATPSLAVAAFLGGCGLMVFNTLWETTLQSNVPGDRLSRVSAYEWLGSMACQPLGMVLVPVIALRTGPEPVLYACGLVMLAMSLAQLLLPDVRRLPVATSAPAESKA</sequence>
<dbReference type="InterPro" id="IPR036259">
    <property type="entry name" value="MFS_trans_sf"/>
</dbReference>
<keyword evidence="4 7" id="KW-0812">Transmembrane</keyword>
<keyword evidence="3" id="KW-1003">Cell membrane</keyword>
<dbReference type="PROSITE" id="PS50850">
    <property type="entry name" value="MFS"/>
    <property type="match status" value="1"/>
</dbReference>
<name>A0ABZ2A1L2_STRNV</name>
<feature type="transmembrane region" description="Helical" evidence="7">
    <location>
        <begin position="371"/>
        <end position="390"/>
    </location>
</feature>
<comment type="subcellular location">
    <subcellularLocation>
        <location evidence="1">Cell membrane</location>
        <topology evidence="1">Multi-pass membrane protein</topology>
    </subcellularLocation>
</comment>
<reference evidence="9" key="1">
    <citation type="submission" date="2022-10" db="EMBL/GenBank/DDBJ databases">
        <title>The complete genomes of actinobacterial strains from the NBC collection.</title>
        <authorList>
            <person name="Joergensen T.S."/>
            <person name="Alvarez Arevalo M."/>
            <person name="Sterndorff E.B."/>
            <person name="Faurdal D."/>
            <person name="Vuksanovic O."/>
            <person name="Mourched A.-S."/>
            <person name="Charusanti P."/>
            <person name="Shaw S."/>
            <person name="Blin K."/>
            <person name="Weber T."/>
        </authorList>
    </citation>
    <scope>NUCLEOTIDE SEQUENCE</scope>
    <source>
        <strain evidence="9">NBC_01432</strain>
    </source>
</reference>
<proteinExistence type="predicted"/>
<evidence type="ECO:0000256" key="2">
    <source>
        <dbReference type="ARBA" id="ARBA00022448"/>
    </source>
</evidence>
<feature type="transmembrane region" description="Helical" evidence="7">
    <location>
        <begin position="285"/>
        <end position="302"/>
    </location>
</feature>
<feature type="domain" description="Major facilitator superfamily (MFS) profile" evidence="8">
    <location>
        <begin position="1"/>
        <end position="394"/>
    </location>
</feature>
<gene>
    <name evidence="9" type="ORF">OG442_14280</name>
</gene>
<evidence type="ECO:0000256" key="7">
    <source>
        <dbReference type="SAM" id="Phobius"/>
    </source>
</evidence>
<dbReference type="Proteomes" id="UP001432209">
    <property type="component" value="Chromosome"/>
</dbReference>
<dbReference type="Gene3D" id="1.20.1250.20">
    <property type="entry name" value="MFS general substrate transporter like domains"/>
    <property type="match status" value="1"/>
</dbReference>
<feature type="transmembrane region" description="Helical" evidence="7">
    <location>
        <begin position="156"/>
        <end position="185"/>
    </location>
</feature>
<evidence type="ECO:0000259" key="8">
    <source>
        <dbReference type="PROSITE" id="PS50850"/>
    </source>
</evidence>
<feature type="transmembrane region" description="Helical" evidence="7">
    <location>
        <begin position="346"/>
        <end position="365"/>
    </location>
</feature>
<dbReference type="InterPro" id="IPR020846">
    <property type="entry name" value="MFS_dom"/>
</dbReference>
<feature type="transmembrane region" description="Helical" evidence="7">
    <location>
        <begin position="251"/>
        <end position="273"/>
    </location>
</feature>
<evidence type="ECO:0000256" key="5">
    <source>
        <dbReference type="ARBA" id="ARBA00022989"/>
    </source>
</evidence>
<dbReference type="InterPro" id="IPR022324">
    <property type="entry name" value="Bacilysin_exporter_BacE_put"/>
</dbReference>
<evidence type="ECO:0000256" key="6">
    <source>
        <dbReference type="ARBA" id="ARBA00023136"/>
    </source>
</evidence>
<accession>A0ABZ2A1L2</accession>
<keyword evidence="10" id="KW-1185">Reference proteome</keyword>
<dbReference type="SUPFAM" id="SSF103473">
    <property type="entry name" value="MFS general substrate transporter"/>
    <property type="match status" value="1"/>
</dbReference>
<dbReference type="Pfam" id="PF05977">
    <property type="entry name" value="MFS_3"/>
    <property type="match status" value="1"/>
</dbReference>
<feature type="transmembrane region" description="Helical" evidence="7">
    <location>
        <begin position="46"/>
        <end position="68"/>
    </location>
</feature>
<keyword evidence="2" id="KW-0813">Transport</keyword>
<dbReference type="PANTHER" id="PTHR23513">
    <property type="entry name" value="INTEGRAL MEMBRANE EFFLUX PROTEIN-RELATED"/>
    <property type="match status" value="1"/>
</dbReference>
<organism evidence="9 10">
    <name type="scientific">Streptomyces niveus</name>
    <name type="common">Streptomyces spheroides</name>
    <dbReference type="NCBI Taxonomy" id="193462"/>
    <lineage>
        <taxon>Bacteria</taxon>
        <taxon>Bacillati</taxon>
        <taxon>Actinomycetota</taxon>
        <taxon>Actinomycetes</taxon>
        <taxon>Kitasatosporales</taxon>
        <taxon>Streptomycetaceae</taxon>
        <taxon>Streptomyces</taxon>
    </lineage>
</organism>
<evidence type="ECO:0000256" key="4">
    <source>
        <dbReference type="ARBA" id="ARBA00022692"/>
    </source>
</evidence>
<evidence type="ECO:0000256" key="3">
    <source>
        <dbReference type="ARBA" id="ARBA00022475"/>
    </source>
</evidence>
<dbReference type="InterPro" id="IPR010290">
    <property type="entry name" value="TM_effector"/>
</dbReference>
<keyword evidence="5 7" id="KW-1133">Transmembrane helix</keyword>